<comment type="caution">
    <text evidence="3">The sequence shown here is derived from an EMBL/GenBank/DDBJ whole genome shotgun (WGS) entry which is preliminary data.</text>
</comment>
<dbReference type="EMBL" id="RSEB01000002">
    <property type="protein sequence ID" value="RRS00136.1"/>
    <property type="molecule type" value="Genomic_DNA"/>
</dbReference>
<proteinExistence type="predicted"/>
<sequence>MEEPVGFVLPVIVAVIGVWIAFSIVVWATGRDTLLDLAPAGAPAGLGDEEPVSEASIGALKFDTGARGYRTDQVDAALTRLAWEIGRRDEQLAALRAELGTDAVEEAEAEAEAEVLAADDEGVEPAGGPVPNAVEAGSSEGDAFDEPLEEGTFRLAKEAGAEGGGAGREAGREDEGEQTPRGGA</sequence>
<dbReference type="AlphaFoldDB" id="A0A426UZV5"/>
<protein>
    <submittedName>
        <fullName evidence="3">DivIVA domain-containing protein</fullName>
    </submittedName>
</protein>
<keyword evidence="2" id="KW-0812">Transmembrane</keyword>
<feature type="compositionally biased region" description="Basic and acidic residues" evidence="1">
    <location>
        <begin position="151"/>
        <end position="160"/>
    </location>
</feature>
<dbReference type="Proteomes" id="UP000277256">
    <property type="component" value="Unassembled WGS sequence"/>
</dbReference>
<reference evidence="3 4" key="1">
    <citation type="submission" date="2018-12" db="EMBL/GenBank/DDBJ databases">
        <title>Glycomyces sp. YIM 121974 draft genome.</title>
        <authorList>
            <person name="Li Q."/>
        </authorList>
    </citation>
    <scope>NUCLEOTIDE SEQUENCE [LARGE SCALE GENOMIC DNA]</scope>
    <source>
        <strain evidence="3 4">YIM 121974</strain>
    </source>
</reference>
<name>A0A426UZV5_9ACTN</name>
<organism evidence="3 4">
    <name type="scientific">Glycomyces terrestris</name>
    <dbReference type="NCBI Taxonomy" id="2493553"/>
    <lineage>
        <taxon>Bacteria</taxon>
        <taxon>Bacillati</taxon>
        <taxon>Actinomycetota</taxon>
        <taxon>Actinomycetes</taxon>
        <taxon>Glycomycetales</taxon>
        <taxon>Glycomycetaceae</taxon>
        <taxon>Glycomyces</taxon>
    </lineage>
</organism>
<evidence type="ECO:0000313" key="4">
    <source>
        <dbReference type="Proteomes" id="UP000277256"/>
    </source>
</evidence>
<evidence type="ECO:0000256" key="2">
    <source>
        <dbReference type="SAM" id="Phobius"/>
    </source>
</evidence>
<dbReference type="NCBIfam" id="TIGR03544">
    <property type="entry name" value="DivI1A_domain"/>
    <property type="match status" value="1"/>
</dbReference>
<keyword evidence="4" id="KW-1185">Reference proteome</keyword>
<dbReference type="InterPro" id="IPR019933">
    <property type="entry name" value="DivIVA_domain"/>
</dbReference>
<gene>
    <name evidence="3" type="ORF">EIW28_05950</name>
</gene>
<feature type="transmembrane region" description="Helical" evidence="2">
    <location>
        <begin position="6"/>
        <end position="28"/>
    </location>
</feature>
<evidence type="ECO:0000256" key="1">
    <source>
        <dbReference type="SAM" id="MobiDB-lite"/>
    </source>
</evidence>
<keyword evidence="2" id="KW-1133">Transmembrane helix</keyword>
<evidence type="ECO:0000313" key="3">
    <source>
        <dbReference type="EMBL" id="RRS00136.1"/>
    </source>
</evidence>
<accession>A0A426UZV5</accession>
<keyword evidence="2" id="KW-0472">Membrane</keyword>
<feature type="region of interest" description="Disordered" evidence="1">
    <location>
        <begin position="120"/>
        <end position="184"/>
    </location>
</feature>